<dbReference type="InterPro" id="IPR029058">
    <property type="entry name" value="AB_hydrolase_fold"/>
</dbReference>
<organism evidence="3 4">
    <name type="scientific">Actinomycetospora cinnamomea</name>
    <dbReference type="NCBI Taxonomy" id="663609"/>
    <lineage>
        <taxon>Bacteria</taxon>
        <taxon>Bacillati</taxon>
        <taxon>Actinomycetota</taxon>
        <taxon>Actinomycetes</taxon>
        <taxon>Pseudonocardiales</taxon>
        <taxon>Pseudonocardiaceae</taxon>
        <taxon>Actinomycetospora</taxon>
    </lineage>
</organism>
<evidence type="ECO:0000313" key="3">
    <source>
        <dbReference type="EMBL" id="PVZ12887.1"/>
    </source>
</evidence>
<dbReference type="PANTHER" id="PTHR48081">
    <property type="entry name" value="AB HYDROLASE SUPERFAMILY PROTEIN C4A8.06C"/>
    <property type="match status" value="1"/>
</dbReference>
<dbReference type="InterPro" id="IPR050300">
    <property type="entry name" value="GDXG_lipolytic_enzyme"/>
</dbReference>
<feature type="domain" description="Alpha/beta hydrolase fold-3" evidence="2">
    <location>
        <begin position="104"/>
        <end position="313"/>
    </location>
</feature>
<dbReference type="Gene3D" id="3.40.50.1820">
    <property type="entry name" value="alpha/beta hydrolase"/>
    <property type="match status" value="1"/>
</dbReference>
<dbReference type="GO" id="GO:0016787">
    <property type="term" value="F:hydrolase activity"/>
    <property type="evidence" value="ECO:0007669"/>
    <property type="project" value="UniProtKB-KW"/>
</dbReference>
<dbReference type="Pfam" id="PF07859">
    <property type="entry name" value="Abhydrolase_3"/>
    <property type="match status" value="1"/>
</dbReference>
<dbReference type="AlphaFoldDB" id="A0A2U1FL43"/>
<dbReference type="InterPro" id="IPR013094">
    <property type="entry name" value="AB_hydrolase_3"/>
</dbReference>
<dbReference type="EMBL" id="QEKW01000002">
    <property type="protein sequence ID" value="PVZ12887.1"/>
    <property type="molecule type" value="Genomic_DNA"/>
</dbReference>
<name>A0A2U1FL43_9PSEU</name>
<dbReference type="SUPFAM" id="SSF53474">
    <property type="entry name" value="alpha/beta-Hydrolases"/>
    <property type="match status" value="1"/>
</dbReference>
<sequence>MRGVSVGVPVGEAPRVRLPLSLRLVGALRRRLGGSVAHLDPADVPAARAAVLRLQHGPLARAVMGSPPREVVVEDARLPTAAVPDGLAVRVYRPPSTDAPAPVVVNFHGGGFVQGDLDQSEWFCAHVAREAGAVVVSVDYRLAPEHPFPVPAQDGYDAVAALAADPGGWGIDAGRIAVMGDSAGGNIATVVCLMARDRRREGQDGPRIAAQVLVYPGVEMVDVLPSERTIPVAPILSAADIRGFHALYLAGADGTAPYASPLRADLRELPPALVQTAEHDPLRDHGERYVTALAGAGVAVRHTRYLGAAHGYVATGGLTPRTSLQAVAEAGAFLRTHM</sequence>
<accession>A0A2U1FL43</accession>
<evidence type="ECO:0000256" key="1">
    <source>
        <dbReference type="ARBA" id="ARBA00022801"/>
    </source>
</evidence>
<dbReference type="PANTHER" id="PTHR48081:SF8">
    <property type="entry name" value="ALPHA_BETA HYDROLASE FOLD-3 DOMAIN-CONTAINING PROTEIN-RELATED"/>
    <property type="match status" value="1"/>
</dbReference>
<reference evidence="3 4" key="1">
    <citation type="submission" date="2018-04" db="EMBL/GenBank/DDBJ databases">
        <title>Genomic Encyclopedia of Type Strains, Phase IV (KMG-IV): sequencing the most valuable type-strain genomes for metagenomic binning, comparative biology and taxonomic classification.</title>
        <authorList>
            <person name="Goeker M."/>
        </authorList>
    </citation>
    <scope>NUCLEOTIDE SEQUENCE [LARGE SCALE GENOMIC DNA]</scope>
    <source>
        <strain evidence="3 4">DSM 45771</strain>
    </source>
</reference>
<evidence type="ECO:0000313" key="4">
    <source>
        <dbReference type="Proteomes" id="UP000245639"/>
    </source>
</evidence>
<keyword evidence="1" id="KW-0378">Hydrolase</keyword>
<evidence type="ECO:0000259" key="2">
    <source>
        <dbReference type="Pfam" id="PF07859"/>
    </source>
</evidence>
<gene>
    <name evidence="3" type="ORF">C8D89_10235</name>
</gene>
<protein>
    <submittedName>
        <fullName evidence="3">Acetyl esterase</fullName>
    </submittedName>
</protein>
<comment type="caution">
    <text evidence="3">The sequence shown here is derived from an EMBL/GenBank/DDBJ whole genome shotgun (WGS) entry which is preliminary data.</text>
</comment>
<keyword evidence="4" id="KW-1185">Reference proteome</keyword>
<dbReference type="Proteomes" id="UP000245639">
    <property type="component" value="Unassembled WGS sequence"/>
</dbReference>
<proteinExistence type="predicted"/>